<protein>
    <submittedName>
        <fullName evidence="1">Short-chain dehydrogenase/reductase SDR</fullName>
    </submittedName>
</protein>
<dbReference type="AlphaFoldDB" id="T1AM84"/>
<dbReference type="EMBL" id="AUZY01009186">
    <property type="protein sequence ID" value="EQD43160.1"/>
    <property type="molecule type" value="Genomic_DNA"/>
</dbReference>
<gene>
    <name evidence="1" type="ORF">B1B_13936</name>
</gene>
<organism evidence="1">
    <name type="scientific">mine drainage metagenome</name>
    <dbReference type="NCBI Taxonomy" id="410659"/>
    <lineage>
        <taxon>unclassified sequences</taxon>
        <taxon>metagenomes</taxon>
        <taxon>ecological metagenomes</taxon>
    </lineage>
</organism>
<comment type="caution">
    <text evidence="1">The sequence shown here is derived from an EMBL/GenBank/DDBJ whole genome shotgun (WGS) entry which is preliminary data.</text>
</comment>
<sequence length="86" mass="10091">MTIVSPGFIETEMTRENPYPMPFMLTASRAAQIIFEKIQQKKGIRREITFPLPLSWAITFLTMMPASFQEQIFNHFMDKAQKPKEH</sequence>
<evidence type="ECO:0000313" key="1">
    <source>
        <dbReference type="EMBL" id="EQD43160.1"/>
    </source>
</evidence>
<reference evidence="1" key="2">
    <citation type="journal article" date="2014" name="ISME J.">
        <title>Microbial stratification in low pH oxic and suboxic macroscopic growths along an acid mine drainage.</title>
        <authorList>
            <person name="Mendez-Garcia C."/>
            <person name="Mesa V."/>
            <person name="Sprenger R.R."/>
            <person name="Richter M."/>
            <person name="Diez M.S."/>
            <person name="Solano J."/>
            <person name="Bargiela R."/>
            <person name="Golyshina O.V."/>
            <person name="Manteca A."/>
            <person name="Ramos J.L."/>
            <person name="Gallego J.R."/>
            <person name="Llorente I."/>
            <person name="Martins Dos Santos V.A."/>
            <person name="Jensen O.N."/>
            <person name="Pelaez A.I."/>
            <person name="Sanchez J."/>
            <person name="Ferrer M."/>
        </authorList>
    </citation>
    <scope>NUCLEOTIDE SEQUENCE</scope>
</reference>
<dbReference type="SUPFAM" id="SSF51735">
    <property type="entry name" value="NAD(P)-binding Rossmann-fold domains"/>
    <property type="match status" value="1"/>
</dbReference>
<reference evidence="1" key="1">
    <citation type="submission" date="2013-08" db="EMBL/GenBank/DDBJ databases">
        <authorList>
            <person name="Mendez C."/>
            <person name="Richter M."/>
            <person name="Ferrer M."/>
            <person name="Sanchez J."/>
        </authorList>
    </citation>
    <scope>NUCLEOTIDE SEQUENCE</scope>
</reference>
<feature type="non-terminal residue" evidence="1">
    <location>
        <position position="86"/>
    </location>
</feature>
<dbReference type="InterPro" id="IPR036291">
    <property type="entry name" value="NAD(P)-bd_dom_sf"/>
</dbReference>
<proteinExistence type="predicted"/>
<name>T1AM84_9ZZZZ</name>
<accession>T1AM84</accession>